<keyword evidence="12" id="KW-1185">Reference proteome</keyword>
<evidence type="ECO:0000256" key="2">
    <source>
        <dbReference type="ARBA" id="ARBA00005075"/>
    </source>
</evidence>
<dbReference type="AlphaFoldDB" id="A0A059XQ19"/>
<dbReference type="EC" id="6.2.1.14" evidence="4"/>
<sequence length="300" mass="33021">MREEKEETGLPEEDFFSIRMRAFSGEKHLSGGEDLVERSALRDRLLALTEQGLTSSRNQDGVLPSLNIRVEPVKNSSVLRKTLLPVHCLESSSHQETLSFLSRVLEAIGSRESIDTSSLGRWLNDVLNGTESGLSGASLFFPDGERWIPENRGVRVTQFGMVPAIRQTLLEEAKNHPAGSGRRFVDALQIASKVAGLPDFLLELCASDNPEYTTGYIALRNFGYLRLPLLKRAGNSSGGRVILLSRKLDERERAHAVSYLSRTPVLFTGRSRLFPASTGECLLGKIVQKGDEVDGKPGIS</sequence>
<keyword evidence="8" id="KW-0067">ATP-binding</keyword>
<evidence type="ECO:0000256" key="1">
    <source>
        <dbReference type="ARBA" id="ARBA00001946"/>
    </source>
</evidence>
<dbReference type="UniPathway" id="UPA00999">
    <property type="reaction ID" value="UER00351"/>
</dbReference>
<reference evidence="12" key="1">
    <citation type="submission" date="2014-02" db="EMBL/GenBank/DDBJ databases">
        <title>Complete genome sequence and comparative genomic analysis of the nitrogen-fixing bacterium Leptospirillum ferriphilum YSK.</title>
        <authorList>
            <person name="Guo X."/>
            <person name="Yin H."/>
            <person name="Liang Y."/>
            <person name="Hu Q."/>
            <person name="Ma L."/>
            <person name="Xiao Y."/>
            <person name="Zhang X."/>
            <person name="Qiu G."/>
            <person name="Liu X."/>
        </authorList>
    </citation>
    <scope>NUCLEOTIDE SEQUENCE [LARGE SCALE GENOMIC DNA]</scope>
    <source>
        <strain evidence="12">YSK</strain>
    </source>
</reference>
<comment type="catalytic activity">
    <reaction evidence="10">
        <text>heptanedioate + ATP + CoA = 6-carboxyhexanoyl-CoA + AMP + diphosphate</text>
        <dbReference type="Rhea" id="RHEA:14781"/>
        <dbReference type="ChEBI" id="CHEBI:30616"/>
        <dbReference type="ChEBI" id="CHEBI:33019"/>
        <dbReference type="ChEBI" id="CHEBI:36165"/>
        <dbReference type="ChEBI" id="CHEBI:57287"/>
        <dbReference type="ChEBI" id="CHEBI:57360"/>
        <dbReference type="ChEBI" id="CHEBI:456215"/>
        <dbReference type="EC" id="6.2.1.14"/>
    </reaction>
</comment>
<dbReference type="GO" id="GO:0009102">
    <property type="term" value="P:biotin biosynthetic process"/>
    <property type="evidence" value="ECO:0007669"/>
    <property type="project" value="UniProtKB-KW"/>
</dbReference>
<evidence type="ECO:0000256" key="5">
    <source>
        <dbReference type="ARBA" id="ARBA00022598"/>
    </source>
</evidence>
<dbReference type="KEGG" id="lfp:Y981_07525"/>
<dbReference type="OrthoDB" id="9792985at2"/>
<dbReference type="GO" id="GO:0042410">
    <property type="term" value="F:6-carboxyhexanoate-CoA ligase activity"/>
    <property type="evidence" value="ECO:0007669"/>
    <property type="project" value="UniProtKB-EC"/>
</dbReference>
<dbReference type="EMBL" id="CP007243">
    <property type="protein sequence ID" value="AIA30659.1"/>
    <property type="molecule type" value="Genomic_DNA"/>
</dbReference>
<evidence type="ECO:0000313" key="12">
    <source>
        <dbReference type="Proteomes" id="UP000027059"/>
    </source>
</evidence>
<keyword evidence="5 11" id="KW-0436">Ligase</keyword>
<accession>A0A059XQ19</accession>
<evidence type="ECO:0000256" key="3">
    <source>
        <dbReference type="ARBA" id="ARBA00011738"/>
    </source>
</evidence>
<dbReference type="RefSeq" id="WP_051613827.1">
    <property type="nucleotide sequence ID" value="NZ_CP007243.1"/>
</dbReference>
<dbReference type="Proteomes" id="UP000027059">
    <property type="component" value="Chromosome"/>
</dbReference>
<gene>
    <name evidence="11" type="ORF">Y981_07525</name>
</gene>
<evidence type="ECO:0000256" key="4">
    <source>
        <dbReference type="ARBA" id="ARBA00012984"/>
    </source>
</evidence>
<evidence type="ECO:0000256" key="10">
    <source>
        <dbReference type="ARBA" id="ARBA00049553"/>
    </source>
</evidence>
<proteinExistence type="predicted"/>
<evidence type="ECO:0000256" key="6">
    <source>
        <dbReference type="ARBA" id="ARBA00022741"/>
    </source>
</evidence>
<keyword evidence="9" id="KW-0460">Magnesium</keyword>
<dbReference type="GO" id="GO:0005524">
    <property type="term" value="F:ATP binding"/>
    <property type="evidence" value="ECO:0007669"/>
    <property type="project" value="UniProtKB-KW"/>
</dbReference>
<dbReference type="InterPro" id="IPR005499">
    <property type="entry name" value="BioW"/>
</dbReference>
<keyword evidence="7" id="KW-0093">Biotin biosynthesis</keyword>
<dbReference type="HOGENOM" id="CLU_076858_0_0_0"/>
<reference evidence="11 12" key="2">
    <citation type="journal article" date="2015" name="Biomed. Res. Int.">
        <title>Effects of Arsenite Resistance on the Growth and Functional Gene Expression of Leptospirillum ferriphilum and Acidithiobacillus thiooxidans in Pure Culture and Coculture.</title>
        <authorList>
            <person name="Jiang H."/>
            <person name="Liang Y."/>
            <person name="Yin H."/>
            <person name="Xiao Y."/>
            <person name="Guo X."/>
            <person name="Xu Y."/>
            <person name="Hu Q."/>
            <person name="Liu H."/>
            <person name="Liu X."/>
        </authorList>
    </citation>
    <scope>NUCLEOTIDE SEQUENCE [LARGE SCALE GENOMIC DNA]</scope>
    <source>
        <strain evidence="11 12">YSK</strain>
    </source>
</reference>
<dbReference type="Pfam" id="PF03744">
    <property type="entry name" value="BioW"/>
    <property type="match status" value="1"/>
</dbReference>
<protein>
    <recommendedName>
        <fullName evidence="4">6-carboxyhexanoate--CoA ligase</fullName>
        <ecNumber evidence="4">6.2.1.14</ecNumber>
    </recommendedName>
</protein>
<comment type="pathway">
    <text evidence="2">Metabolic intermediate metabolism; pimeloyl-CoA biosynthesis; pimeloyl-CoA from pimelate: step 1/1.</text>
</comment>
<comment type="subunit">
    <text evidence="3">Homodimer.</text>
</comment>
<evidence type="ECO:0000256" key="7">
    <source>
        <dbReference type="ARBA" id="ARBA00022756"/>
    </source>
</evidence>
<organism evidence="11 12">
    <name type="scientific">Leptospirillum ferriphilum YSK</name>
    <dbReference type="NCBI Taxonomy" id="1441628"/>
    <lineage>
        <taxon>Bacteria</taxon>
        <taxon>Pseudomonadati</taxon>
        <taxon>Nitrospirota</taxon>
        <taxon>Nitrospiria</taxon>
        <taxon>Nitrospirales</taxon>
        <taxon>Nitrospiraceae</taxon>
        <taxon>Leptospirillum</taxon>
    </lineage>
</organism>
<keyword evidence="6" id="KW-0547">Nucleotide-binding</keyword>
<name>A0A059XQ19_9BACT</name>
<evidence type="ECO:0000256" key="9">
    <source>
        <dbReference type="ARBA" id="ARBA00022842"/>
    </source>
</evidence>
<comment type="cofactor">
    <cofactor evidence="1">
        <name>Mg(2+)</name>
        <dbReference type="ChEBI" id="CHEBI:18420"/>
    </cofactor>
</comment>
<evidence type="ECO:0000313" key="11">
    <source>
        <dbReference type="EMBL" id="AIA30659.1"/>
    </source>
</evidence>
<evidence type="ECO:0000256" key="8">
    <source>
        <dbReference type="ARBA" id="ARBA00022840"/>
    </source>
</evidence>